<dbReference type="EMBL" id="LAZR01007654">
    <property type="protein sequence ID" value="KKM83854.1"/>
    <property type="molecule type" value="Genomic_DNA"/>
</dbReference>
<dbReference type="AlphaFoldDB" id="A0A0F9KNZ0"/>
<protein>
    <submittedName>
        <fullName evidence="1">Uncharacterized protein</fullName>
    </submittedName>
</protein>
<evidence type="ECO:0000313" key="1">
    <source>
        <dbReference type="EMBL" id="KKM83854.1"/>
    </source>
</evidence>
<comment type="caution">
    <text evidence="1">The sequence shown here is derived from an EMBL/GenBank/DDBJ whole genome shotgun (WGS) entry which is preliminary data.</text>
</comment>
<reference evidence="1" key="1">
    <citation type="journal article" date="2015" name="Nature">
        <title>Complex archaea that bridge the gap between prokaryotes and eukaryotes.</title>
        <authorList>
            <person name="Spang A."/>
            <person name="Saw J.H."/>
            <person name="Jorgensen S.L."/>
            <person name="Zaremba-Niedzwiedzka K."/>
            <person name="Martijn J."/>
            <person name="Lind A.E."/>
            <person name="van Eijk R."/>
            <person name="Schleper C."/>
            <person name="Guy L."/>
            <person name="Ettema T.J."/>
        </authorList>
    </citation>
    <scope>NUCLEOTIDE SEQUENCE</scope>
</reference>
<name>A0A0F9KNZ0_9ZZZZ</name>
<proteinExistence type="predicted"/>
<sequence length="92" mass="10627">MGEIDYNKYTPLYNTCKEKGTLHWENFDTFCEVLDALEKANISIKDQEEQEGTKEDDDEYEYKDPCPECGKQLVSAIGGGVKCNICSYWFCF</sequence>
<accession>A0A0F9KNZ0</accession>
<gene>
    <name evidence="1" type="ORF">LCGC14_1305070</name>
</gene>
<organism evidence="1">
    <name type="scientific">marine sediment metagenome</name>
    <dbReference type="NCBI Taxonomy" id="412755"/>
    <lineage>
        <taxon>unclassified sequences</taxon>
        <taxon>metagenomes</taxon>
        <taxon>ecological metagenomes</taxon>
    </lineage>
</organism>